<dbReference type="InterPro" id="IPR009792">
    <property type="entry name" value="TMEM242"/>
</dbReference>
<dbReference type="GeneID" id="108733069"/>
<keyword evidence="5" id="KW-0999">Mitochondrion inner membrane</keyword>
<evidence type="ECO:0000256" key="10">
    <source>
        <dbReference type="SAM" id="Phobius"/>
    </source>
</evidence>
<evidence type="ECO:0000256" key="3">
    <source>
        <dbReference type="ARBA" id="ARBA00013934"/>
    </source>
</evidence>
<keyword evidence="4 10" id="KW-0812">Transmembrane</keyword>
<comment type="similarity">
    <text evidence="2">Belongs to the TMEM242 family.</text>
</comment>
<keyword evidence="6 10" id="KW-1133">Transmembrane helix</keyword>
<evidence type="ECO:0000256" key="8">
    <source>
        <dbReference type="ARBA" id="ARBA00023136"/>
    </source>
</evidence>
<organism evidence="11 12">
    <name type="scientific">Agrilus planipennis</name>
    <name type="common">Emerald ash borer</name>
    <name type="synonym">Agrilus marcopoli</name>
    <dbReference type="NCBI Taxonomy" id="224129"/>
    <lineage>
        <taxon>Eukaryota</taxon>
        <taxon>Metazoa</taxon>
        <taxon>Ecdysozoa</taxon>
        <taxon>Arthropoda</taxon>
        <taxon>Hexapoda</taxon>
        <taxon>Insecta</taxon>
        <taxon>Pterygota</taxon>
        <taxon>Neoptera</taxon>
        <taxon>Endopterygota</taxon>
        <taxon>Coleoptera</taxon>
        <taxon>Polyphaga</taxon>
        <taxon>Elateriformia</taxon>
        <taxon>Buprestoidea</taxon>
        <taxon>Buprestidae</taxon>
        <taxon>Agrilinae</taxon>
        <taxon>Agrilus</taxon>
    </lineage>
</organism>
<dbReference type="RefSeq" id="XP_018319613.1">
    <property type="nucleotide sequence ID" value="XM_018464111.2"/>
</dbReference>
<dbReference type="Pfam" id="PF07096">
    <property type="entry name" value="DUF1358"/>
    <property type="match status" value="1"/>
</dbReference>
<dbReference type="OrthoDB" id="2378895at2759"/>
<dbReference type="Proteomes" id="UP000192223">
    <property type="component" value="Unplaced"/>
</dbReference>
<accession>A0A1W4WHN5</accession>
<keyword evidence="7" id="KW-0496">Mitochondrion</keyword>
<proteinExistence type="inferred from homology"/>
<comment type="subcellular location">
    <subcellularLocation>
        <location evidence="1">Mitochondrion inner membrane</location>
        <topology evidence="1">Multi-pass membrane protein</topology>
    </subcellularLocation>
</comment>
<keyword evidence="8 10" id="KW-0472">Membrane</keyword>
<evidence type="ECO:0000313" key="12">
    <source>
        <dbReference type="RefSeq" id="XP_018319613.1"/>
    </source>
</evidence>
<gene>
    <name evidence="12" type="primary">LOC108733069</name>
</gene>
<dbReference type="InParanoid" id="A0A1W4WHN5"/>
<evidence type="ECO:0000256" key="4">
    <source>
        <dbReference type="ARBA" id="ARBA00022692"/>
    </source>
</evidence>
<protein>
    <recommendedName>
        <fullName evidence="3">Transmembrane protein 242</fullName>
    </recommendedName>
</protein>
<dbReference type="AlphaFoldDB" id="A0A1W4WHN5"/>
<evidence type="ECO:0000256" key="7">
    <source>
        <dbReference type="ARBA" id="ARBA00023128"/>
    </source>
</evidence>
<dbReference type="FunCoup" id="A0A1W4WHN5">
    <property type="interactions" value="407"/>
</dbReference>
<dbReference type="KEGG" id="apln:108733069"/>
<reference evidence="12" key="1">
    <citation type="submission" date="2025-08" db="UniProtKB">
        <authorList>
            <consortium name="RefSeq"/>
        </authorList>
    </citation>
    <scope>IDENTIFICATION</scope>
    <source>
        <tissue evidence="12">Entire body</tissue>
    </source>
</reference>
<dbReference type="PANTHER" id="PTHR13141:SF4">
    <property type="entry name" value="TRANSMEMBRANE PROTEIN 242"/>
    <property type="match status" value="1"/>
</dbReference>
<keyword evidence="11" id="KW-1185">Reference proteome</keyword>
<dbReference type="PANTHER" id="PTHR13141">
    <property type="entry name" value="TRANSMEMBRANE PROTEIN 242"/>
    <property type="match status" value="1"/>
</dbReference>
<evidence type="ECO:0000256" key="5">
    <source>
        <dbReference type="ARBA" id="ARBA00022792"/>
    </source>
</evidence>
<name>A0A1W4WHN5_AGRPL</name>
<dbReference type="GO" id="GO:0005743">
    <property type="term" value="C:mitochondrial inner membrane"/>
    <property type="evidence" value="ECO:0007669"/>
    <property type="project" value="UniProtKB-SubCell"/>
</dbReference>
<feature type="transmembrane region" description="Helical" evidence="10">
    <location>
        <begin position="73"/>
        <end position="97"/>
    </location>
</feature>
<evidence type="ECO:0000256" key="9">
    <source>
        <dbReference type="ARBA" id="ARBA00045905"/>
    </source>
</evidence>
<evidence type="ECO:0000256" key="2">
    <source>
        <dbReference type="ARBA" id="ARBA00007570"/>
    </source>
</evidence>
<feature type="transmembrane region" description="Helical" evidence="10">
    <location>
        <begin position="24"/>
        <end position="47"/>
    </location>
</feature>
<sequence length="150" mass="16501">MENSIQKATDAKTENKDNNFKIKAVLFFTSVAGISALIGFSSAVAAAKRHDTKYFNQGIVATSPQMKESGAALAIKALSWGTLYAFTGCGVLFYGIWKLSGAQNFEEFRHKVGKALPRIPKNDPPQSRTEFSGINDLFEYLINEKSVKDK</sequence>
<evidence type="ECO:0000313" key="11">
    <source>
        <dbReference type="Proteomes" id="UP000192223"/>
    </source>
</evidence>
<dbReference type="STRING" id="224129.A0A1W4WHN5"/>
<evidence type="ECO:0000256" key="1">
    <source>
        <dbReference type="ARBA" id="ARBA00004448"/>
    </source>
</evidence>
<comment type="function">
    <text evidence="9">Scaffold protein that participates in the c-ring assembly of mitochondrial ATP synthase (F(1)F(0) ATP synthase or complex V) by facilitating the membrane insertion and oligomer formation of the subunit c/ATP5MC3. Participates in the incorporation of the c-ring into vestigial complexes. Additionally influences the incorporation of subunits MT-ATP6, MT-ATP8, ATP5MJ, and ATP5MK in the ATP synthase.</text>
</comment>
<evidence type="ECO:0000256" key="6">
    <source>
        <dbReference type="ARBA" id="ARBA00022989"/>
    </source>
</evidence>